<dbReference type="STRING" id="49547.MBCUR_19570"/>
<dbReference type="PATRIC" id="fig|49547.3.peg.2069"/>
<accession>A0A165YYD0</accession>
<dbReference type="RefSeq" id="WP_067092783.1">
    <property type="nucleotide sequence ID" value="NZ_LWMV01000229.1"/>
</dbReference>
<gene>
    <name evidence="1" type="ORF">MBCUR_19570</name>
</gene>
<keyword evidence="2" id="KW-1185">Reference proteome</keyword>
<reference evidence="1 2" key="1">
    <citation type="submission" date="2016-04" db="EMBL/GenBank/DDBJ databases">
        <title>Genome sequence of Methanobrevibacter curvatus DSM 11111.</title>
        <authorList>
            <person name="Poehlein A."/>
            <person name="Seedorf H."/>
            <person name="Daniel R."/>
        </authorList>
    </citation>
    <scope>NUCLEOTIDE SEQUENCE [LARGE SCALE GENOMIC DNA]</scope>
    <source>
        <strain evidence="1 2">DSM 11111</strain>
    </source>
</reference>
<dbReference type="Proteomes" id="UP000077245">
    <property type="component" value="Unassembled WGS sequence"/>
</dbReference>
<dbReference type="AlphaFoldDB" id="A0A165YYD0"/>
<organism evidence="1 2">
    <name type="scientific">Methanobrevibacter curvatus</name>
    <dbReference type="NCBI Taxonomy" id="49547"/>
    <lineage>
        <taxon>Archaea</taxon>
        <taxon>Methanobacteriati</taxon>
        <taxon>Methanobacteriota</taxon>
        <taxon>Methanomada group</taxon>
        <taxon>Methanobacteria</taxon>
        <taxon>Methanobacteriales</taxon>
        <taxon>Methanobacteriaceae</taxon>
        <taxon>Methanobrevibacter</taxon>
    </lineage>
</organism>
<protein>
    <submittedName>
        <fullName evidence="1">Uncharacterized protein</fullName>
    </submittedName>
</protein>
<proteinExistence type="predicted"/>
<evidence type="ECO:0000313" key="2">
    <source>
        <dbReference type="Proteomes" id="UP000077245"/>
    </source>
</evidence>
<comment type="caution">
    <text evidence="1">The sequence shown here is derived from an EMBL/GenBank/DDBJ whole genome shotgun (WGS) entry which is preliminary data.</text>
</comment>
<dbReference type="OrthoDB" id="385750at2157"/>
<name>A0A165YYD0_9EURY</name>
<evidence type="ECO:0000313" key="1">
    <source>
        <dbReference type="EMBL" id="KZX10023.1"/>
    </source>
</evidence>
<dbReference type="EMBL" id="LWMV01000229">
    <property type="protein sequence ID" value="KZX10023.1"/>
    <property type="molecule type" value="Genomic_DNA"/>
</dbReference>
<sequence length="72" mass="8533">MIIPQEILNKINKNEVIIKWNEKLEEGKLELKFETIPSQCQKLFKELKEIEGDMDNGNAIELDVDKLEERYL</sequence>